<protein>
    <submittedName>
        <fullName evidence="1">Uncharacterized protein</fullName>
    </submittedName>
</protein>
<evidence type="ECO:0000313" key="1">
    <source>
        <dbReference type="EMBL" id="GKT36120.1"/>
    </source>
</evidence>
<sequence length="141" mass="16131">MEQQVTFTAPLLRFVGEKHFTRFKNEFATYRAAGGRASLYSLIRVDTLSIYLDISDGILCPPGDREIALVRDEEKAFLEHLSNHYGNKTTLDTFYSLDTIKLREVSEDKVAAYVTKYKATLRRLAEDETLGDKALTEQFLK</sequence>
<gene>
    <name evidence="1" type="ORF">ADUPG1_009144</name>
</gene>
<feature type="non-terminal residue" evidence="1">
    <location>
        <position position="141"/>
    </location>
</feature>
<dbReference type="Proteomes" id="UP001057375">
    <property type="component" value="Unassembled WGS sequence"/>
</dbReference>
<name>A0ABQ5KUI3_9EUKA</name>
<comment type="caution">
    <text evidence="1">The sequence shown here is derived from an EMBL/GenBank/DDBJ whole genome shotgun (WGS) entry which is preliminary data.</text>
</comment>
<dbReference type="EMBL" id="BQXS01011147">
    <property type="protein sequence ID" value="GKT36120.1"/>
    <property type="molecule type" value="Genomic_DNA"/>
</dbReference>
<reference evidence="1" key="1">
    <citation type="submission" date="2022-03" db="EMBL/GenBank/DDBJ databases">
        <title>Draft genome sequence of Aduncisulcus paluster, a free-living microaerophilic Fornicata.</title>
        <authorList>
            <person name="Yuyama I."/>
            <person name="Kume K."/>
            <person name="Tamura T."/>
            <person name="Inagaki Y."/>
            <person name="Hashimoto T."/>
        </authorList>
    </citation>
    <scope>NUCLEOTIDE SEQUENCE</scope>
    <source>
        <strain evidence="1">NY0171</strain>
    </source>
</reference>
<organism evidence="1 2">
    <name type="scientific">Aduncisulcus paluster</name>
    <dbReference type="NCBI Taxonomy" id="2918883"/>
    <lineage>
        <taxon>Eukaryota</taxon>
        <taxon>Metamonada</taxon>
        <taxon>Carpediemonas-like organisms</taxon>
        <taxon>Aduncisulcus</taxon>
    </lineage>
</organism>
<accession>A0ABQ5KUI3</accession>
<keyword evidence="2" id="KW-1185">Reference proteome</keyword>
<evidence type="ECO:0000313" key="2">
    <source>
        <dbReference type="Proteomes" id="UP001057375"/>
    </source>
</evidence>
<proteinExistence type="predicted"/>